<dbReference type="RefSeq" id="WP_048979363.1">
    <property type="nucleotide sequence ID" value="NZ_CACSDS010000002.1"/>
</dbReference>
<reference evidence="1" key="1">
    <citation type="submission" date="2019-01" db="EMBL/GenBank/DDBJ databases">
        <authorList>
            <person name="Lista F."/>
            <person name="Anselmo A."/>
        </authorList>
    </citation>
    <scope>NUCLEOTIDE SEQUENCE</scope>
    <source>
        <strain evidence="1">10S</strain>
    </source>
</reference>
<organism evidence="1">
    <name type="scientific">Klebsiella pneumoniae</name>
    <dbReference type="NCBI Taxonomy" id="573"/>
    <lineage>
        <taxon>Bacteria</taxon>
        <taxon>Pseudomonadati</taxon>
        <taxon>Pseudomonadota</taxon>
        <taxon>Gammaproteobacteria</taxon>
        <taxon>Enterobacterales</taxon>
        <taxon>Enterobacteriaceae</taxon>
        <taxon>Klebsiella/Raoultella group</taxon>
        <taxon>Klebsiella</taxon>
        <taxon>Klebsiella pneumoniae complex</taxon>
    </lineage>
</organism>
<dbReference type="AlphaFoldDB" id="A0A483KE35"/>
<name>A0A483KE35_KLEPN</name>
<dbReference type="EMBL" id="SDCM01000082">
    <property type="protein sequence ID" value="TCX60285.1"/>
    <property type="molecule type" value="Genomic_DNA"/>
</dbReference>
<protein>
    <recommendedName>
        <fullName evidence="2">Helix-turn-helix domain-containing protein</fullName>
    </recommendedName>
</protein>
<accession>A0A483KE35</accession>
<proteinExistence type="predicted"/>
<evidence type="ECO:0008006" key="2">
    <source>
        <dbReference type="Google" id="ProtNLM"/>
    </source>
</evidence>
<comment type="caution">
    <text evidence="1">The sequence shown here is derived from an EMBL/GenBank/DDBJ whole genome shotgun (WGS) entry which is preliminary data.</text>
</comment>
<sequence length="124" mass="14503">MSDLFEGCKPQFRIWSILDIPAFEYEGTTIPFPPQHRIVFAYMASLANRYGDVRVSYYSVCKRTGLDEIEEAAAIFKWLEAFGLIKRRVSLFEDDKGKKEATRYLINYPENKFPYPTLSPTMER</sequence>
<evidence type="ECO:0000313" key="1">
    <source>
        <dbReference type="EMBL" id="TCX60285.1"/>
    </source>
</evidence>
<gene>
    <name evidence="1" type="ORF">ETE64_25665</name>
</gene>